<evidence type="ECO:0000313" key="6">
    <source>
        <dbReference type="Proteomes" id="UP001273505"/>
    </source>
</evidence>
<feature type="domain" description="DUF6531" evidence="3">
    <location>
        <begin position="124"/>
        <end position="179"/>
    </location>
</feature>
<evidence type="ECO:0000259" key="3">
    <source>
        <dbReference type="Pfam" id="PF20148"/>
    </source>
</evidence>
<dbReference type="InterPro" id="IPR006530">
    <property type="entry name" value="YD"/>
</dbReference>
<name>A0ABU4S452_9GAMM</name>
<evidence type="ECO:0000313" key="5">
    <source>
        <dbReference type="EMBL" id="MDX6851297.1"/>
    </source>
</evidence>
<protein>
    <submittedName>
        <fullName evidence="5">RHS repeat-associated core domain-containing protein</fullName>
    </submittedName>
</protein>
<dbReference type="InterPro" id="IPR022385">
    <property type="entry name" value="Rhs_assc_core"/>
</dbReference>
<dbReference type="RefSeq" id="WP_302721137.1">
    <property type="nucleotide sequence ID" value="NZ_JAULRU010000256.1"/>
</dbReference>
<evidence type="ECO:0000256" key="2">
    <source>
        <dbReference type="SAM" id="SignalP"/>
    </source>
</evidence>
<sequence>MIRYSAVLRSLSFFLFSVWSVVTLAHPADGWLDDEVQITPMHTKFITHHKTLAIALAACNQVAAEHGYTNHCVGGAYDNGYRAVQGGWFAIDGNKSNGFVYFEGWYEQYYVDGDPDKSCDTGANPCVLATGEKTQVEVDYVGGGDFPIEVTRHYSSFRFNNPQPFGVGWGLNMPQGIDQQRNRDNFENKRSKTRSRLFYTPEDACTKGAIEVLRSAVGGDLRYATATFNSSTGLCEVEKNGELVLKLVVHSNGPWEGANLPKNKYLLDAGGNTKWFTEQGAEWVSERTPNSRMLTNGQGYLIKKGAGTSYYGSDGRLDRKEDGSGNFQIYIYDLSQALGGDGDAKTLDRIEHSAGYQVSFAYTNGSLTSVSTPAGDFAYAYDENGNLVTVSKPDGEVRQYLYEVPSLPNHLTGIVDENADRYSTWSYNSYSGQVTSSYHGSNVDKYTLSVASRGNSKFSNTKGETSNLVFDIIGGQSRIKSVSGDICSGCNFQTYPQVSYNAMGQVTQKTDWEGGVTKYEYTNGFKTKTTEAFGEPEERVTDTVWDESLGLPIAIETADKLIALVYDANGKLTSRTTTDKATTLSRVETYSYDGDGRLQSYDGSRTDVNDTITYEYDLNGLLDKVTNALGHQCRVLEYTNDGRPQKIADANLVETSFTYNYRGQVLSSTTSSRVTSYGYDGVGQLTSITYPSGKVSTFEYDSAHRLTRVTDSAGNETIYTLDDYSNVTKTEFKNSQGDILFSQTYEYNKLNRLLKSISGEDVAETSYAYDALGNLTQSTDALNRVTTREYDALNQVSSMVDGLTQTTSFSHDEDGQLTGVTDPNNHTTSYTYNGFGEVTQLTSPDTGVTTYEYDEAGNRTAQVDARGVRTEYSYDALNRLTQVRYPSDSSLDVTYTYDQGTNGIGRLTRIDDATGYTTYGYDAWGNVTSQTQVTGGHTYTVGYSYNADNQLESVAYPSGNVVNYSFSAIGNVSDVILTSGGTTGNLATGIGYLPFGPSTGWTLGNGLVVSRDFDLDYRLTDVQTTPIIDFSYGYDPVGNIIQWDNLLDTSRSQSFDYDALDRLTDATGLYGDFDYGYDPVGNRLSKTETVSAASDTYAYDPDSNLLTGITGANAESITYDAVGNIVARGTDTFTYNVRNRLAQVERNSAVIAQYQHNGKGERVVKTAGGNTTHFVYDLMGNIIVEANGAGTVEREYVYVNGERLALLQQSPTQTTYYYHNDHLGTPKALTNASGTVVWQADYTPFGELTETVSIVEQPFRFPGQYFDGETGLYYNYFRDYDPETGRYLQSDPIGLAGGMNTYAYVGGNPLKYVDPLGLVWVTTGVDHHGVKNWAIGIADRLSSLDEGTVMNAYNFEGATRDVTQTWVDHPSDPQNQRDYCMPDDPMEGDTRTIEQTFGNHPDPWAVEGNSWHWTPPVPSPTWDVLP</sequence>
<reference evidence="5 6" key="1">
    <citation type="submission" date="2023-11" db="EMBL/GenBank/DDBJ databases">
        <title>Gilvimarinus fulvus sp. nov., isolated from the surface of Kelp.</title>
        <authorList>
            <person name="Sun Y.Y."/>
            <person name="Gong Y."/>
            <person name="Du Z.J."/>
        </authorList>
    </citation>
    <scope>NUCLEOTIDE SEQUENCE [LARGE SCALE GENOMIC DNA]</scope>
    <source>
        <strain evidence="5 6">SDUM040013</strain>
    </source>
</reference>
<dbReference type="EMBL" id="JAXAFO010000047">
    <property type="protein sequence ID" value="MDX6851297.1"/>
    <property type="molecule type" value="Genomic_DNA"/>
</dbReference>
<evidence type="ECO:0000256" key="1">
    <source>
        <dbReference type="ARBA" id="ARBA00022737"/>
    </source>
</evidence>
<dbReference type="InterPro" id="IPR050708">
    <property type="entry name" value="T6SS_VgrG/RHS"/>
</dbReference>
<proteinExistence type="predicted"/>
<dbReference type="InterPro" id="IPR056823">
    <property type="entry name" value="TEN-like_YD-shell"/>
</dbReference>
<dbReference type="Gene3D" id="2.180.10.10">
    <property type="entry name" value="RHS repeat-associated core"/>
    <property type="match status" value="3"/>
</dbReference>
<feature type="domain" description="Teneurin-like YD-shell" evidence="4">
    <location>
        <begin position="726"/>
        <end position="899"/>
    </location>
</feature>
<dbReference type="Pfam" id="PF20148">
    <property type="entry name" value="DUF6531"/>
    <property type="match status" value="1"/>
</dbReference>
<accession>A0ABU4S452</accession>
<evidence type="ECO:0000259" key="4">
    <source>
        <dbReference type="Pfam" id="PF25023"/>
    </source>
</evidence>
<dbReference type="NCBIfam" id="TIGR01643">
    <property type="entry name" value="YD_repeat_2x"/>
    <property type="match status" value="7"/>
</dbReference>
<dbReference type="InterPro" id="IPR045351">
    <property type="entry name" value="DUF6531"/>
</dbReference>
<keyword evidence="1" id="KW-0677">Repeat</keyword>
<dbReference type="PANTHER" id="PTHR32305">
    <property type="match status" value="1"/>
</dbReference>
<keyword evidence="2" id="KW-0732">Signal</keyword>
<feature type="chain" id="PRO_5046786452" evidence="2">
    <location>
        <begin position="26"/>
        <end position="1426"/>
    </location>
</feature>
<dbReference type="NCBIfam" id="TIGR03696">
    <property type="entry name" value="Rhs_assc_core"/>
    <property type="match status" value="1"/>
</dbReference>
<gene>
    <name evidence="5" type="ORF">SCD92_18105</name>
</gene>
<comment type="caution">
    <text evidence="5">The sequence shown here is derived from an EMBL/GenBank/DDBJ whole genome shotgun (WGS) entry which is preliminary data.</text>
</comment>
<dbReference type="InterPro" id="IPR031325">
    <property type="entry name" value="RHS_repeat"/>
</dbReference>
<dbReference type="Pfam" id="PF05593">
    <property type="entry name" value="RHS_repeat"/>
    <property type="match status" value="3"/>
</dbReference>
<keyword evidence="6" id="KW-1185">Reference proteome</keyword>
<dbReference type="Pfam" id="PF25023">
    <property type="entry name" value="TEN_YD-shell"/>
    <property type="match status" value="2"/>
</dbReference>
<feature type="signal peptide" evidence="2">
    <location>
        <begin position="1"/>
        <end position="25"/>
    </location>
</feature>
<dbReference type="PANTHER" id="PTHR32305:SF15">
    <property type="entry name" value="PROTEIN RHSA-RELATED"/>
    <property type="match status" value="1"/>
</dbReference>
<organism evidence="5 6">
    <name type="scientific">Gilvimarinus gilvus</name>
    <dbReference type="NCBI Taxonomy" id="3058038"/>
    <lineage>
        <taxon>Bacteria</taxon>
        <taxon>Pseudomonadati</taxon>
        <taxon>Pseudomonadota</taxon>
        <taxon>Gammaproteobacteria</taxon>
        <taxon>Cellvibrionales</taxon>
        <taxon>Cellvibrionaceae</taxon>
        <taxon>Gilvimarinus</taxon>
    </lineage>
</organism>
<feature type="domain" description="Teneurin-like YD-shell" evidence="4">
    <location>
        <begin position="1022"/>
        <end position="1291"/>
    </location>
</feature>
<dbReference type="Proteomes" id="UP001273505">
    <property type="component" value="Unassembled WGS sequence"/>
</dbReference>